<gene>
    <name evidence="5" type="ORF">BWY04_00705</name>
</gene>
<accession>A0A1V5ZN08</accession>
<dbReference type="EMBL" id="MWDB01000013">
    <property type="protein sequence ID" value="OQB41609.1"/>
    <property type="molecule type" value="Genomic_DNA"/>
</dbReference>
<dbReference type="Proteomes" id="UP000485621">
    <property type="component" value="Unassembled WGS sequence"/>
</dbReference>
<dbReference type="SUPFAM" id="SSF54197">
    <property type="entry name" value="HIT-like"/>
    <property type="match status" value="1"/>
</dbReference>
<proteinExistence type="predicted"/>
<dbReference type="GO" id="GO:0009117">
    <property type="term" value="P:nucleotide metabolic process"/>
    <property type="evidence" value="ECO:0007669"/>
    <property type="project" value="TreeGrafter"/>
</dbReference>
<sequence length="137" mass="15795">MKDCIFCKIIKKEVPAYIVYENEFVLAILAKDMEVYGHTLVIPKQHYKDIFDIETHVLKKIISVVKKLSIQYKKNISATGINIFNASGTDAQQSVFHFHIHILPRFSNDGLDTRPTNHTQQKYDKSLMLKKICGQNV</sequence>
<dbReference type="Gene3D" id="3.30.428.10">
    <property type="entry name" value="HIT-like"/>
    <property type="match status" value="1"/>
</dbReference>
<reference evidence="5" key="1">
    <citation type="submission" date="2017-02" db="EMBL/GenBank/DDBJ databases">
        <title>Delving into the versatile metabolic prowess of the omnipresent phylum Bacteroidetes.</title>
        <authorList>
            <person name="Nobu M.K."/>
            <person name="Mei R."/>
            <person name="Narihiro T."/>
            <person name="Kuroda K."/>
            <person name="Liu W.-T."/>
        </authorList>
    </citation>
    <scope>NUCLEOTIDE SEQUENCE</scope>
    <source>
        <strain evidence="5">ADurb.Bin160</strain>
    </source>
</reference>
<dbReference type="PANTHER" id="PTHR46648">
    <property type="entry name" value="HIT FAMILY PROTEIN 1"/>
    <property type="match status" value="1"/>
</dbReference>
<evidence type="ECO:0000256" key="1">
    <source>
        <dbReference type="PIRSR" id="PIRSR601310-1"/>
    </source>
</evidence>
<dbReference type="AlphaFoldDB" id="A0A1V5ZN08"/>
<dbReference type="PRINTS" id="PR00332">
    <property type="entry name" value="HISTRIAD"/>
</dbReference>
<feature type="short sequence motif" description="Histidine triad motif" evidence="2 3">
    <location>
        <begin position="97"/>
        <end position="101"/>
    </location>
</feature>
<dbReference type="InterPro" id="IPR036265">
    <property type="entry name" value="HIT-like_sf"/>
</dbReference>
<comment type="caution">
    <text evidence="5">The sequence shown here is derived from an EMBL/GenBank/DDBJ whole genome shotgun (WGS) entry which is preliminary data.</text>
</comment>
<dbReference type="EC" id="3.-.-.-" evidence="5"/>
<keyword evidence="5" id="KW-0378">Hydrolase</keyword>
<dbReference type="Pfam" id="PF01230">
    <property type="entry name" value="HIT"/>
    <property type="match status" value="1"/>
</dbReference>
<name>A0A1V5ZN08_9BACT</name>
<evidence type="ECO:0000256" key="3">
    <source>
        <dbReference type="PROSITE-ProRule" id="PRU00464"/>
    </source>
</evidence>
<dbReference type="InterPro" id="IPR019808">
    <property type="entry name" value="Histidine_triad_CS"/>
</dbReference>
<organism evidence="5">
    <name type="scientific">candidate division CPR1 bacterium ADurb.Bin160</name>
    <dbReference type="NCBI Taxonomy" id="1852826"/>
    <lineage>
        <taxon>Bacteria</taxon>
        <taxon>candidate division CPR1</taxon>
    </lineage>
</organism>
<protein>
    <submittedName>
        <fullName evidence="5">HIT-like protein</fullName>
        <ecNumber evidence="5">3.-.-.-</ecNumber>
    </submittedName>
</protein>
<dbReference type="PROSITE" id="PS51084">
    <property type="entry name" value="HIT_2"/>
    <property type="match status" value="1"/>
</dbReference>
<feature type="domain" description="HIT" evidence="4">
    <location>
        <begin position="5"/>
        <end position="112"/>
    </location>
</feature>
<dbReference type="PANTHER" id="PTHR46648:SF1">
    <property type="entry name" value="ADENOSINE 5'-MONOPHOSPHORAMIDASE HNT1"/>
    <property type="match status" value="1"/>
</dbReference>
<dbReference type="PROSITE" id="PS00892">
    <property type="entry name" value="HIT_1"/>
    <property type="match status" value="1"/>
</dbReference>
<evidence type="ECO:0000259" key="4">
    <source>
        <dbReference type="PROSITE" id="PS51084"/>
    </source>
</evidence>
<dbReference type="InterPro" id="IPR001310">
    <property type="entry name" value="Histidine_triad_HIT"/>
</dbReference>
<dbReference type="InterPro" id="IPR011146">
    <property type="entry name" value="HIT-like"/>
</dbReference>
<feature type="active site" description="Tele-AMP-histidine intermediate" evidence="1">
    <location>
        <position position="99"/>
    </location>
</feature>
<evidence type="ECO:0000256" key="2">
    <source>
        <dbReference type="PIRSR" id="PIRSR601310-3"/>
    </source>
</evidence>
<evidence type="ECO:0000313" key="5">
    <source>
        <dbReference type="EMBL" id="OQB41609.1"/>
    </source>
</evidence>
<dbReference type="GO" id="GO:0016787">
    <property type="term" value="F:hydrolase activity"/>
    <property type="evidence" value="ECO:0007669"/>
    <property type="project" value="UniProtKB-KW"/>
</dbReference>